<dbReference type="AlphaFoldDB" id="A0A0B6WV96"/>
<dbReference type="EMBL" id="CBXV010000001">
    <property type="protein sequence ID" value="CDM64050.1"/>
    <property type="molecule type" value="Genomic_DNA"/>
</dbReference>
<dbReference type="RefSeq" id="WP_099606146.1">
    <property type="nucleotide sequence ID" value="NZ_CBXV010000001.1"/>
</dbReference>
<evidence type="ECO:0008006" key="3">
    <source>
        <dbReference type="Google" id="ProtNLM"/>
    </source>
</evidence>
<evidence type="ECO:0000313" key="2">
    <source>
        <dbReference type="Proteomes" id="UP000031518"/>
    </source>
</evidence>
<dbReference type="OrthoDB" id="289339at2"/>
<accession>A0A0B6WV96</accession>
<dbReference type="Proteomes" id="UP000031518">
    <property type="component" value="Unassembled WGS sequence"/>
</dbReference>
<reference evidence="1 2" key="1">
    <citation type="submission" date="2013-12" db="EMBL/GenBank/DDBJ databases">
        <authorList>
            <person name="Stott M."/>
        </authorList>
    </citation>
    <scope>NUCLEOTIDE SEQUENCE [LARGE SCALE GENOMIC DNA]</scope>
    <source>
        <strain evidence="1 2">K22</strain>
    </source>
</reference>
<evidence type="ECO:0000313" key="1">
    <source>
        <dbReference type="EMBL" id="CDM64050.1"/>
    </source>
</evidence>
<reference evidence="1 2" key="2">
    <citation type="submission" date="2015-01" db="EMBL/GenBank/DDBJ databases">
        <title>Complete genome sequence of Pyrinomonas methylaliphatogenes type strain K22T.</title>
        <authorList>
            <person name="Lee K.C.Y."/>
            <person name="Power J.F."/>
            <person name="Dunfield P.F."/>
            <person name="Morgan X.C."/>
            <person name="Huttenhower C."/>
            <person name="Stott M.B."/>
        </authorList>
    </citation>
    <scope>NUCLEOTIDE SEQUENCE [LARGE SCALE GENOMIC DNA]</scope>
    <source>
        <strain evidence="1 2">K22</strain>
    </source>
</reference>
<gene>
    <name evidence="1" type="ORF">PYK22_00042</name>
</gene>
<sequence>MAAQLEELVERERRQRLIERANDAYARLRADEKAWREWQQELAAWDATLADGLEED</sequence>
<protein>
    <recommendedName>
        <fullName evidence="3">Toxin-antitoxin system protein</fullName>
    </recommendedName>
</protein>
<name>A0A0B6WV96_9BACT</name>
<dbReference type="STRING" id="454194.PYK22_00042"/>
<proteinExistence type="predicted"/>
<keyword evidence="2" id="KW-1185">Reference proteome</keyword>
<organism evidence="1 2">
    <name type="scientific">Pyrinomonas methylaliphatogenes</name>
    <dbReference type="NCBI Taxonomy" id="454194"/>
    <lineage>
        <taxon>Bacteria</taxon>
        <taxon>Pseudomonadati</taxon>
        <taxon>Acidobacteriota</taxon>
        <taxon>Blastocatellia</taxon>
        <taxon>Blastocatellales</taxon>
        <taxon>Pyrinomonadaceae</taxon>
        <taxon>Pyrinomonas</taxon>
    </lineage>
</organism>